<comment type="caution">
    <text evidence="2">The sequence shown here is derived from an EMBL/GenBank/DDBJ whole genome shotgun (WGS) entry which is preliminary data.</text>
</comment>
<dbReference type="AlphaFoldDB" id="A0A0A3AQC3"/>
<keyword evidence="1" id="KW-1133">Transmembrane helix</keyword>
<evidence type="ECO:0000313" key="2">
    <source>
        <dbReference type="EMBL" id="KGQ71556.1"/>
    </source>
</evidence>
<feature type="transmembrane region" description="Helical" evidence="1">
    <location>
        <begin position="21"/>
        <end position="38"/>
    </location>
</feature>
<keyword evidence="3" id="KW-1185">Reference proteome</keyword>
<dbReference type="RefSeq" id="WP_034611941.1">
    <property type="nucleotide sequence ID" value="NZ_JSUM01000001.1"/>
</dbReference>
<keyword evidence="1" id="KW-0812">Transmembrane</keyword>
<feature type="transmembrane region" description="Helical" evidence="1">
    <location>
        <begin position="242"/>
        <end position="260"/>
    </location>
</feature>
<sequence>MLKLKIYFVDLAAQSKLLMKNYPLEMIWIALFSLPFLYIDLIRLTDQGGIKYWCFAPAFLVVSYLLRRRRIAYWLTAFLPPLVLFWQMNNGLEVDNYLIDRRFWALQLLLLLGLSADGWQRENRTFIAGFLQTMLNICRALVSTVICLALLSALLASVEFLFSLDLPFDQIWRHIAPFALCSVFPLFFLLFQQKNNCENSELNSAGQLLNNVVFSPVLIIYSIILYLYTLKIILLGELPQGRISYIILPYLLVGLALKGLQLLQESPKWQGFYRFFGWIALLPLALLWMAVYQRLSHYGLTEVRIYLLTIVILTTLFIALSLFEFSTQYRTFAGLLAVAIILLGWVLNPAQMAFDNQSARFDRQLRQWDLLDQKGKIKPLPDAAAQADFSEQQKTAYRRLSEQAASLYWQSENRGLSVETHYGQHLSRLIARDEPKPPETEPFERITLSDDQTTAIPLTHRYRTLLSLDRHLDGGTAGERRHRFKFEEPGITAFDVDLNNVINDILLKNGFKLNTKYRYQDLKPLSNQFLIVEGQNFLLKFSSFSLRYDDELGYVFEYAVLELILQ</sequence>
<dbReference type="EMBL" id="JSUM01000001">
    <property type="protein sequence ID" value="KGQ71556.1"/>
    <property type="molecule type" value="Genomic_DNA"/>
</dbReference>
<feature type="transmembrane region" description="Helical" evidence="1">
    <location>
        <begin position="212"/>
        <end position="230"/>
    </location>
</feature>
<feature type="transmembrane region" description="Helical" evidence="1">
    <location>
        <begin position="71"/>
        <end position="89"/>
    </location>
</feature>
<feature type="transmembrane region" description="Helical" evidence="1">
    <location>
        <begin position="272"/>
        <end position="291"/>
    </location>
</feature>
<proteinExistence type="predicted"/>
<feature type="transmembrane region" description="Helical" evidence="1">
    <location>
        <begin position="303"/>
        <end position="322"/>
    </location>
</feature>
<dbReference type="STRING" id="505317.OA57_00345"/>
<name>A0A0A3AQC3_9PAST</name>
<feature type="transmembrane region" description="Helical" evidence="1">
    <location>
        <begin position="50"/>
        <end position="66"/>
    </location>
</feature>
<reference evidence="2 3" key="1">
    <citation type="submission" date="2014-11" db="EMBL/GenBank/DDBJ databases">
        <title>Draft genome sequence of Chelonobacter oris 1662T, associated with respiratory disease in Hermann's Tortoises.</title>
        <authorList>
            <person name="Kudirkiene E."/>
            <person name="Hansen M.J."/>
            <person name="Bojesen A.M."/>
        </authorList>
    </citation>
    <scope>NUCLEOTIDE SEQUENCE [LARGE SCALE GENOMIC DNA]</scope>
    <source>
        <strain evidence="2 3">1662</strain>
    </source>
</reference>
<gene>
    <name evidence="2" type="ORF">OA57_00345</name>
</gene>
<dbReference type="Proteomes" id="UP000030380">
    <property type="component" value="Unassembled WGS sequence"/>
</dbReference>
<evidence type="ECO:0008006" key="4">
    <source>
        <dbReference type="Google" id="ProtNLM"/>
    </source>
</evidence>
<dbReference type="Pfam" id="PF13687">
    <property type="entry name" value="DUF4153"/>
    <property type="match status" value="1"/>
</dbReference>
<dbReference type="OrthoDB" id="5677648at2"/>
<protein>
    <recommendedName>
        <fullName evidence="4">DUF4153 domain-containing protein</fullName>
    </recommendedName>
</protein>
<feature type="transmembrane region" description="Helical" evidence="1">
    <location>
        <begin position="329"/>
        <end position="347"/>
    </location>
</feature>
<evidence type="ECO:0000313" key="3">
    <source>
        <dbReference type="Proteomes" id="UP000030380"/>
    </source>
</evidence>
<evidence type="ECO:0000256" key="1">
    <source>
        <dbReference type="SAM" id="Phobius"/>
    </source>
</evidence>
<dbReference type="InterPro" id="IPR025291">
    <property type="entry name" value="DUF4153"/>
</dbReference>
<feature type="transmembrane region" description="Helical" evidence="1">
    <location>
        <begin position="101"/>
        <end position="119"/>
    </location>
</feature>
<accession>A0A0A3AQC3</accession>
<feature type="transmembrane region" description="Helical" evidence="1">
    <location>
        <begin position="174"/>
        <end position="191"/>
    </location>
</feature>
<keyword evidence="1" id="KW-0472">Membrane</keyword>
<organism evidence="2 3">
    <name type="scientific">Chelonobacter oris</name>
    <dbReference type="NCBI Taxonomy" id="505317"/>
    <lineage>
        <taxon>Bacteria</taxon>
        <taxon>Pseudomonadati</taxon>
        <taxon>Pseudomonadota</taxon>
        <taxon>Gammaproteobacteria</taxon>
        <taxon>Pasteurellales</taxon>
        <taxon>Pasteurellaceae</taxon>
        <taxon>Chelonobacter</taxon>
    </lineage>
</organism>
<feature type="transmembrane region" description="Helical" evidence="1">
    <location>
        <begin position="140"/>
        <end position="162"/>
    </location>
</feature>